<dbReference type="NCBIfam" id="TIGR00277">
    <property type="entry name" value="HDIG"/>
    <property type="match status" value="1"/>
</dbReference>
<gene>
    <name evidence="2" type="ORF">E3J62_07250</name>
</gene>
<dbReference type="InterPro" id="IPR006674">
    <property type="entry name" value="HD_domain"/>
</dbReference>
<dbReference type="CDD" id="cd00077">
    <property type="entry name" value="HDc"/>
    <property type="match status" value="1"/>
</dbReference>
<dbReference type="AlphaFoldDB" id="A0A523UST2"/>
<dbReference type="InterPro" id="IPR006675">
    <property type="entry name" value="HDIG_dom"/>
</dbReference>
<feature type="domain" description="HD" evidence="1">
    <location>
        <begin position="57"/>
        <end position="167"/>
    </location>
</feature>
<proteinExistence type="predicted"/>
<sequence length="175" mass="19734">MQLIECIPEFNLIQDAELREKCIRVWQRALEAGGWEMEALLKMPFTLLLEDAKVNIIEHTRLVTNICIAAKDHLKTAYLDSIQIKDDYVVACGLLHDVGKLLEIGQAEDGKFVKTKSGQLLRHPFSGVGLCYLEDIPEEIIHAVACHSKEGEGQRKTPEAIILHHADFITFETLT</sequence>
<evidence type="ECO:0000313" key="2">
    <source>
        <dbReference type="EMBL" id="TET45596.1"/>
    </source>
</evidence>
<reference evidence="2 3" key="1">
    <citation type="submission" date="2019-03" db="EMBL/GenBank/DDBJ databases">
        <title>Metabolic potential of uncultured bacteria and archaea associated with petroleum seepage in deep-sea sediments.</title>
        <authorList>
            <person name="Dong X."/>
            <person name="Hubert C."/>
        </authorList>
    </citation>
    <scope>NUCLEOTIDE SEQUENCE [LARGE SCALE GENOMIC DNA]</scope>
    <source>
        <strain evidence="2">E44_bin18</strain>
    </source>
</reference>
<dbReference type="Proteomes" id="UP000315525">
    <property type="component" value="Unassembled WGS sequence"/>
</dbReference>
<evidence type="ECO:0000259" key="1">
    <source>
        <dbReference type="Pfam" id="PF01966"/>
    </source>
</evidence>
<dbReference type="InterPro" id="IPR003607">
    <property type="entry name" value="HD/PDEase_dom"/>
</dbReference>
<dbReference type="SUPFAM" id="SSF109604">
    <property type="entry name" value="HD-domain/PDEase-like"/>
    <property type="match status" value="1"/>
</dbReference>
<dbReference type="Gene3D" id="1.10.3210.10">
    <property type="entry name" value="Hypothetical protein af1432"/>
    <property type="match status" value="1"/>
</dbReference>
<name>A0A523UST2_UNCT6</name>
<accession>A0A523UST2</accession>
<organism evidence="2 3">
    <name type="scientific">candidate division TA06 bacterium</name>
    <dbReference type="NCBI Taxonomy" id="2250710"/>
    <lineage>
        <taxon>Bacteria</taxon>
        <taxon>Bacteria division TA06</taxon>
    </lineage>
</organism>
<dbReference type="Pfam" id="PF01966">
    <property type="entry name" value="HD"/>
    <property type="match status" value="1"/>
</dbReference>
<comment type="caution">
    <text evidence="2">The sequence shown here is derived from an EMBL/GenBank/DDBJ whole genome shotgun (WGS) entry which is preliminary data.</text>
</comment>
<evidence type="ECO:0000313" key="3">
    <source>
        <dbReference type="Proteomes" id="UP000315525"/>
    </source>
</evidence>
<protein>
    <submittedName>
        <fullName evidence="2">HD domain-containing protein</fullName>
    </submittedName>
</protein>
<dbReference type="EMBL" id="SOJN01000080">
    <property type="protein sequence ID" value="TET45596.1"/>
    <property type="molecule type" value="Genomic_DNA"/>
</dbReference>